<reference evidence="2 3" key="1">
    <citation type="journal article" date="2019" name="Commun. Biol.">
        <title>The bagworm genome reveals a unique fibroin gene that provides high tensile strength.</title>
        <authorList>
            <person name="Kono N."/>
            <person name="Nakamura H."/>
            <person name="Ohtoshi R."/>
            <person name="Tomita M."/>
            <person name="Numata K."/>
            <person name="Arakawa K."/>
        </authorList>
    </citation>
    <scope>NUCLEOTIDE SEQUENCE [LARGE SCALE GENOMIC DNA]</scope>
</reference>
<evidence type="ECO:0000256" key="1">
    <source>
        <dbReference type="SAM" id="Phobius"/>
    </source>
</evidence>
<dbReference type="Proteomes" id="UP000299102">
    <property type="component" value="Unassembled WGS sequence"/>
</dbReference>
<sequence length="178" mass="19879">MCKASKKNIMKLADQSILAGFTPNSSSIVPVSSTRTTSTVLARRLKQVFLYRTIRVFLHIGAIRKLLHTDYRQGRRARPAGRTLSLGFLITSILTPIVLQSFYFRSRGSGLKPYGGPKQVGTTNDRSHRGDKNVRSRWLHVISETRAGSYCSWPKSTFLFQMQTALLATEPPPLAGIK</sequence>
<organism evidence="2 3">
    <name type="scientific">Eumeta variegata</name>
    <name type="common">Bagworm moth</name>
    <name type="synonym">Eumeta japonica</name>
    <dbReference type="NCBI Taxonomy" id="151549"/>
    <lineage>
        <taxon>Eukaryota</taxon>
        <taxon>Metazoa</taxon>
        <taxon>Ecdysozoa</taxon>
        <taxon>Arthropoda</taxon>
        <taxon>Hexapoda</taxon>
        <taxon>Insecta</taxon>
        <taxon>Pterygota</taxon>
        <taxon>Neoptera</taxon>
        <taxon>Endopterygota</taxon>
        <taxon>Lepidoptera</taxon>
        <taxon>Glossata</taxon>
        <taxon>Ditrysia</taxon>
        <taxon>Tineoidea</taxon>
        <taxon>Psychidae</taxon>
        <taxon>Oiketicinae</taxon>
        <taxon>Eumeta</taxon>
    </lineage>
</organism>
<comment type="caution">
    <text evidence="2">The sequence shown here is derived from an EMBL/GenBank/DDBJ whole genome shotgun (WGS) entry which is preliminary data.</text>
</comment>
<name>A0A4C1WSL3_EUMVA</name>
<feature type="transmembrane region" description="Helical" evidence="1">
    <location>
        <begin position="84"/>
        <end position="104"/>
    </location>
</feature>
<accession>A0A4C1WSL3</accession>
<dbReference type="AlphaFoldDB" id="A0A4C1WSL3"/>
<gene>
    <name evidence="2" type="ORF">EVAR_47345_1</name>
</gene>
<keyword evidence="1" id="KW-0812">Transmembrane</keyword>
<protein>
    <submittedName>
        <fullName evidence="2">Uncharacterized protein</fullName>
    </submittedName>
</protein>
<dbReference type="EMBL" id="BGZK01000648">
    <property type="protein sequence ID" value="GBP54476.1"/>
    <property type="molecule type" value="Genomic_DNA"/>
</dbReference>
<keyword evidence="3" id="KW-1185">Reference proteome</keyword>
<keyword evidence="1" id="KW-0472">Membrane</keyword>
<evidence type="ECO:0000313" key="2">
    <source>
        <dbReference type="EMBL" id="GBP54476.1"/>
    </source>
</evidence>
<proteinExistence type="predicted"/>
<keyword evidence="1" id="KW-1133">Transmembrane helix</keyword>
<evidence type="ECO:0000313" key="3">
    <source>
        <dbReference type="Proteomes" id="UP000299102"/>
    </source>
</evidence>